<evidence type="ECO:0000313" key="7">
    <source>
        <dbReference type="EMBL" id="GJE98995.1"/>
    </source>
</evidence>
<keyword evidence="5" id="KW-0539">Nucleus</keyword>
<evidence type="ECO:0000256" key="5">
    <source>
        <dbReference type="ARBA" id="ARBA00023242"/>
    </source>
</evidence>
<evidence type="ECO:0000256" key="1">
    <source>
        <dbReference type="ARBA" id="ARBA00004123"/>
    </source>
</evidence>
<dbReference type="InterPro" id="IPR006939">
    <property type="entry name" value="SNF5"/>
</dbReference>
<dbReference type="AlphaFoldDB" id="A0A9P3LL39"/>
<accession>A0A9P3LL39</accession>
<proteinExistence type="inferred from homology"/>
<reference evidence="7 8" key="1">
    <citation type="submission" date="2021-08" db="EMBL/GenBank/DDBJ databases">
        <title>Draft Genome Sequence of Phanerochaete sordida strain YK-624.</title>
        <authorList>
            <person name="Mori T."/>
            <person name="Dohra H."/>
            <person name="Suzuki T."/>
            <person name="Kawagishi H."/>
            <person name="Hirai H."/>
        </authorList>
    </citation>
    <scope>NUCLEOTIDE SEQUENCE [LARGE SCALE GENOMIC DNA]</scope>
    <source>
        <strain evidence="7 8">YK-624</strain>
    </source>
</reference>
<feature type="region of interest" description="Disordered" evidence="6">
    <location>
        <begin position="368"/>
        <end position="398"/>
    </location>
</feature>
<dbReference type="OrthoDB" id="10258327at2759"/>
<dbReference type="GO" id="GO:0006338">
    <property type="term" value="P:chromatin remodeling"/>
    <property type="evidence" value="ECO:0007669"/>
    <property type="project" value="InterPro"/>
</dbReference>
<feature type="compositionally biased region" description="Basic and acidic residues" evidence="6">
    <location>
        <begin position="369"/>
        <end position="389"/>
    </location>
</feature>
<evidence type="ECO:0000313" key="8">
    <source>
        <dbReference type="Proteomes" id="UP000703269"/>
    </source>
</evidence>
<evidence type="ECO:0000256" key="2">
    <source>
        <dbReference type="ARBA" id="ARBA00010239"/>
    </source>
</evidence>
<comment type="similarity">
    <text evidence="2">Belongs to the SNF5 family.</text>
</comment>
<gene>
    <name evidence="7" type="ORF">PsYK624_152330</name>
</gene>
<comment type="subcellular location">
    <subcellularLocation>
        <location evidence="1">Nucleus</location>
    </subcellularLocation>
</comment>
<keyword evidence="3" id="KW-0805">Transcription regulation</keyword>
<dbReference type="EMBL" id="BPQB01000098">
    <property type="protein sequence ID" value="GJE98995.1"/>
    <property type="molecule type" value="Genomic_DNA"/>
</dbReference>
<name>A0A9P3LL39_9APHY</name>
<keyword evidence="4" id="KW-0804">Transcription</keyword>
<evidence type="ECO:0000256" key="6">
    <source>
        <dbReference type="SAM" id="MobiDB-lite"/>
    </source>
</evidence>
<protein>
    <submittedName>
        <fullName evidence="7">SNF5-domain-containing protein</fullName>
    </submittedName>
</protein>
<evidence type="ECO:0000256" key="3">
    <source>
        <dbReference type="ARBA" id="ARBA00023015"/>
    </source>
</evidence>
<dbReference type="PANTHER" id="PTHR10019">
    <property type="entry name" value="SNF5"/>
    <property type="match status" value="1"/>
</dbReference>
<sequence length="398" mass="44308">MQPIFSTPTAAAVNTRSTRRGGMINYADPGSGDEFPDAGAIDSDDSDFMANGGVRSSVRTTARLSSKAPVGAGVFSAGGVTHIVQAAPQTPMLAQKSNTLNQSYLGMVPPERFITAKPAQPTPHPYIPPESLEMQARKPASLVPIRVEFETDTHRIRDCFVWNLHEDLIPPEVFARSFVQDLDLPEHPWVELVANQIRAQLEEHEGVASMDFDIANPFGPGEDEVPECRVILSIDVQIATYHLLDHIEWDLLSPLTPEQFASQLCADLGLAGEAVPLVAHALHEELIKHKRDAIEWGVLGVDAHPAHDDPERPRDRSGLSLLKDKTGLGLGWGRTPKDGRGPKPLRSVWRDWGEAEEFKTRFEVLSPEEVERREVERERASRRLRRETSKFQGSRRRR</sequence>
<keyword evidence="8" id="KW-1185">Reference proteome</keyword>
<organism evidence="7 8">
    <name type="scientific">Phanerochaete sordida</name>
    <dbReference type="NCBI Taxonomy" id="48140"/>
    <lineage>
        <taxon>Eukaryota</taxon>
        <taxon>Fungi</taxon>
        <taxon>Dikarya</taxon>
        <taxon>Basidiomycota</taxon>
        <taxon>Agaricomycotina</taxon>
        <taxon>Agaricomycetes</taxon>
        <taxon>Polyporales</taxon>
        <taxon>Phanerochaetaceae</taxon>
        <taxon>Phanerochaete</taxon>
    </lineage>
</organism>
<dbReference type="Proteomes" id="UP000703269">
    <property type="component" value="Unassembled WGS sequence"/>
</dbReference>
<dbReference type="Pfam" id="PF04855">
    <property type="entry name" value="SNF5"/>
    <property type="match status" value="1"/>
</dbReference>
<comment type="caution">
    <text evidence="7">The sequence shown here is derived from an EMBL/GenBank/DDBJ whole genome shotgun (WGS) entry which is preliminary data.</text>
</comment>
<evidence type="ECO:0000256" key="4">
    <source>
        <dbReference type="ARBA" id="ARBA00023163"/>
    </source>
</evidence>
<dbReference type="GO" id="GO:0000228">
    <property type="term" value="C:nuclear chromosome"/>
    <property type="evidence" value="ECO:0007669"/>
    <property type="project" value="InterPro"/>
</dbReference>